<evidence type="ECO:0000313" key="15">
    <source>
        <dbReference type="Proteomes" id="UP000622610"/>
    </source>
</evidence>
<evidence type="ECO:0000256" key="6">
    <source>
        <dbReference type="ARBA" id="ARBA00022741"/>
    </source>
</evidence>
<dbReference type="InterPro" id="IPR036640">
    <property type="entry name" value="ABC1_TM_sf"/>
</dbReference>
<evidence type="ECO:0000259" key="12">
    <source>
        <dbReference type="PROSITE" id="PS50893"/>
    </source>
</evidence>
<gene>
    <name evidence="14" type="ORF">GCM10011482_14260</name>
</gene>
<keyword evidence="7" id="KW-0788">Thiol protease</keyword>
<evidence type="ECO:0000256" key="3">
    <source>
        <dbReference type="ARBA" id="ARBA00022475"/>
    </source>
</evidence>
<keyword evidence="10 11" id="KW-0472">Membrane</keyword>
<accession>A0A917JH69</accession>
<keyword evidence="7" id="KW-0378">Hydrolase</keyword>
<dbReference type="GO" id="GO:0006508">
    <property type="term" value="P:proteolysis"/>
    <property type="evidence" value="ECO:0007669"/>
    <property type="project" value="UniProtKB-KW"/>
</dbReference>
<evidence type="ECO:0000256" key="9">
    <source>
        <dbReference type="ARBA" id="ARBA00022989"/>
    </source>
</evidence>
<keyword evidence="8 14" id="KW-0067">ATP-binding</keyword>
<dbReference type="AlphaFoldDB" id="A0A917JH69"/>
<keyword evidence="2" id="KW-0813">Transport</keyword>
<feature type="transmembrane region" description="Helical" evidence="11">
    <location>
        <begin position="155"/>
        <end position="176"/>
    </location>
</feature>
<proteinExistence type="predicted"/>
<feature type="transmembrane region" description="Helical" evidence="11">
    <location>
        <begin position="131"/>
        <end position="149"/>
    </location>
</feature>
<reference evidence="14" key="1">
    <citation type="journal article" date="2014" name="Int. J. Syst. Evol. Microbiol.">
        <title>Complete genome sequence of Corynebacterium casei LMG S-19264T (=DSM 44701T), isolated from a smear-ripened cheese.</title>
        <authorList>
            <consortium name="US DOE Joint Genome Institute (JGI-PGF)"/>
            <person name="Walter F."/>
            <person name="Albersmeier A."/>
            <person name="Kalinowski J."/>
            <person name="Ruckert C."/>
        </authorList>
    </citation>
    <scope>NUCLEOTIDE SEQUENCE</scope>
    <source>
        <strain evidence="14">CCM 8433</strain>
    </source>
</reference>
<dbReference type="Pfam" id="PF00005">
    <property type="entry name" value="ABC_tran"/>
    <property type="match status" value="1"/>
</dbReference>
<feature type="transmembrane region" description="Helical" evidence="11">
    <location>
        <begin position="48"/>
        <end position="69"/>
    </location>
</feature>
<evidence type="ECO:0000256" key="7">
    <source>
        <dbReference type="ARBA" id="ARBA00022807"/>
    </source>
</evidence>
<dbReference type="Gene3D" id="3.40.50.300">
    <property type="entry name" value="P-loop containing nucleotide triphosphate hydrolases"/>
    <property type="match status" value="1"/>
</dbReference>
<dbReference type="SUPFAM" id="SSF52540">
    <property type="entry name" value="P-loop containing nucleoside triphosphate hydrolases"/>
    <property type="match status" value="1"/>
</dbReference>
<protein>
    <submittedName>
        <fullName evidence="14">Multidrug ABC transporter ATP-binding protein</fullName>
    </submittedName>
</protein>
<dbReference type="GO" id="GO:0005524">
    <property type="term" value="F:ATP binding"/>
    <property type="evidence" value="ECO:0007669"/>
    <property type="project" value="UniProtKB-KW"/>
</dbReference>
<dbReference type="PROSITE" id="PS50893">
    <property type="entry name" value="ABC_TRANSPORTER_2"/>
    <property type="match status" value="1"/>
</dbReference>
<comment type="subcellular location">
    <subcellularLocation>
        <location evidence="1">Cell membrane</location>
        <topology evidence="1">Multi-pass membrane protein</topology>
    </subcellularLocation>
</comment>
<keyword evidence="6" id="KW-0547">Nucleotide-binding</keyword>
<organism evidence="14 15">
    <name type="scientific">Enterococcus alcedinis</name>
    <dbReference type="NCBI Taxonomy" id="1274384"/>
    <lineage>
        <taxon>Bacteria</taxon>
        <taxon>Bacillati</taxon>
        <taxon>Bacillota</taxon>
        <taxon>Bacilli</taxon>
        <taxon>Lactobacillales</taxon>
        <taxon>Enterococcaceae</taxon>
        <taxon>Enterococcus</taxon>
    </lineage>
</organism>
<keyword evidence="4" id="KW-0645">Protease</keyword>
<dbReference type="PANTHER" id="PTHR43394:SF1">
    <property type="entry name" value="ATP-BINDING CASSETTE SUB-FAMILY B MEMBER 10, MITOCHONDRIAL"/>
    <property type="match status" value="1"/>
</dbReference>
<evidence type="ECO:0000256" key="4">
    <source>
        <dbReference type="ARBA" id="ARBA00022670"/>
    </source>
</evidence>
<dbReference type="GO" id="GO:0008234">
    <property type="term" value="F:cysteine-type peptidase activity"/>
    <property type="evidence" value="ECO:0007669"/>
    <property type="project" value="UniProtKB-KW"/>
</dbReference>
<dbReference type="EMBL" id="BMDT01000005">
    <property type="protein sequence ID" value="GGI65772.1"/>
    <property type="molecule type" value="Genomic_DNA"/>
</dbReference>
<evidence type="ECO:0000256" key="8">
    <source>
        <dbReference type="ARBA" id="ARBA00022840"/>
    </source>
</evidence>
<dbReference type="InterPro" id="IPR039421">
    <property type="entry name" value="Type_1_exporter"/>
</dbReference>
<evidence type="ECO:0000256" key="2">
    <source>
        <dbReference type="ARBA" id="ARBA00022448"/>
    </source>
</evidence>
<dbReference type="InterPro" id="IPR011527">
    <property type="entry name" value="ABC1_TM_dom"/>
</dbReference>
<dbReference type="PANTHER" id="PTHR43394">
    <property type="entry name" value="ATP-DEPENDENT PERMEASE MDL1, MITOCHONDRIAL"/>
    <property type="match status" value="1"/>
</dbReference>
<feature type="domain" description="ABC transmembrane type-1" evidence="13">
    <location>
        <begin position="17"/>
        <end position="293"/>
    </location>
</feature>
<comment type="caution">
    <text evidence="14">The sequence shown here is derived from an EMBL/GenBank/DDBJ whole genome shotgun (WGS) entry which is preliminary data.</text>
</comment>
<keyword evidence="3" id="KW-1003">Cell membrane</keyword>
<evidence type="ECO:0000313" key="14">
    <source>
        <dbReference type="EMBL" id="GGI65772.1"/>
    </source>
</evidence>
<dbReference type="InterPro" id="IPR027417">
    <property type="entry name" value="P-loop_NTPase"/>
</dbReference>
<dbReference type="RefSeq" id="WP_188367607.1">
    <property type="nucleotide sequence ID" value="NZ_BMDT01000005.1"/>
</dbReference>
<dbReference type="GO" id="GO:0005886">
    <property type="term" value="C:plasma membrane"/>
    <property type="evidence" value="ECO:0007669"/>
    <property type="project" value="UniProtKB-SubCell"/>
</dbReference>
<name>A0A917JH69_9ENTE</name>
<reference evidence="14" key="2">
    <citation type="submission" date="2020-09" db="EMBL/GenBank/DDBJ databases">
        <authorList>
            <person name="Sun Q."/>
            <person name="Sedlacek I."/>
        </authorList>
    </citation>
    <scope>NUCLEOTIDE SEQUENCE</scope>
    <source>
        <strain evidence="14">CCM 8433</strain>
    </source>
</reference>
<evidence type="ECO:0000256" key="11">
    <source>
        <dbReference type="SAM" id="Phobius"/>
    </source>
</evidence>
<dbReference type="SUPFAM" id="SSF90123">
    <property type="entry name" value="ABC transporter transmembrane region"/>
    <property type="match status" value="1"/>
</dbReference>
<keyword evidence="15" id="KW-1185">Reference proteome</keyword>
<evidence type="ECO:0000256" key="10">
    <source>
        <dbReference type="ARBA" id="ARBA00023136"/>
    </source>
</evidence>
<dbReference type="GO" id="GO:0016887">
    <property type="term" value="F:ATP hydrolysis activity"/>
    <property type="evidence" value="ECO:0007669"/>
    <property type="project" value="InterPro"/>
</dbReference>
<dbReference type="SMART" id="SM00382">
    <property type="entry name" value="AAA"/>
    <property type="match status" value="1"/>
</dbReference>
<feature type="transmembrane region" description="Helical" evidence="11">
    <location>
        <begin position="263"/>
        <end position="289"/>
    </location>
</feature>
<dbReference type="InterPro" id="IPR003439">
    <property type="entry name" value="ABC_transporter-like_ATP-bd"/>
</dbReference>
<keyword evidence="5 11" id="KW-0812">Transmembrane</keyword>
<feature type="transmembrane region" description="Helical" evidence="11">
    <location>
        <begin position="236"/>
        <end position="257"/>
    </location>
</feature>
<dbReference type="InterPro" id="IPR003593">
    <property type="entry name" value="AAA+_ATPase"/>
</dbReference>
<evidence type="ECO:0000256" key="5">
    <source>
        <dbReference type="ARBA" id="ARBA00022692"/>
    </source>
</evidence>
<evidence type="ECO:0000256" key="1">
    <source>
        <dbReference type="ARBA" id="ARBA00004651"/>
    </source>
</evidence>
<dbReference type="Proteomes" id="UP000622610">
    <property type="component" value="Unassembled WGS sequence"/>
</dbReference>
<dbReference type="FunFam" id="3.40.50.300:FF:000299">
    <property type="entry name" value="ABC transporter ATP-binding protein/permease"/>
    <property type="match status" value="1"/>
</dbReference>
<dbReference type="GO" id="GO:0015421">
    <property type="term" value="F:ABC-type oligopeptide transporter activity"/>
    <property type="evidence" value="ECO:0007669"/>
    <property type="project" value="TreeGrafter"/>
</dbReference>
<feature type="domain" description="ABC transporter" evidence="12">
    <location>
        <begin position="326"/>
        <end position="558"/>
    </location>
</feature>
<keyword evidence="9 11" id="KW-1133">Transmembrane helix</keyword>
<sequence>MKHFFDILKNKKLWVTLYLLLGIGLALLNTFSAKYFQKVLDDFGSHNLSFKTILIYALVLLLICGFSYFDEYPGAKLSESIYLDFKLKAMKKVSTIDYNAYQALGTGNLIQRIESGANSGKAILFDFYFRLFRELIPSILFSLIFIAAIDPKIMLYIAVGYLLIFITTNLLLKYLYHIKSHILNNEEQFNSYLIRSLMELVIFRLHKKFPQELEKTTQAAEQIIASKTRMKLIHEAFFAIFAFFIIAIKVMILFISWKNQSLSVGALVALLALVDKAYSPIAILNVLFVQYKLDKSTFQRYTEFLDLPEDPHLTLGKLIPSLSGKIDFKQVDFSYPGKKLFEQLSLKIDAGHSVAFVGESGSGKSTIVKLLVGLIKPSAGSIVIDGFDLSSLNLNALYDHISYTSQESPIFNGTLRENIVFDQAIPDQAIIDVFNHVNLTAFYSSLPNGLDTAVGERGMTLSGGERQRIALARLYFSDAKIIILDEATSAMDNITEEQVMKNLMQFLKKKTIITIAHRLNTVKDVEQIYVFKSGKIVSTGRFDELLTHDSYFGELWRTAQT</sequence>
<dbReference type="InterPro" id="IPR017871">
    <property type="entry name" value="ABC_transporter-like_CS"/>
</dbReference>
<dbReference type="Pfam" id="PF00664">
    <property type="entry name" value="ABC_membrane"/>
    <property type="match status" value="1"/>
</dbReference>
<dbReference type="PROSITE" id="PS50929">
    <property type="entry name" value="ABC_TM1F"/>
    <property type="match status" value="1"/>
</dbReference>
<evidence type="ECO:0000259" key="13">
    <source>
        <dbReference type="PROSITE" id="PS50929"/>
    </source>
</evidence>
<dbReference type="PROSITE" id="PS00211">
    <property type="entry name" value="ABC_TRANSPORTER_1"/>
    <property type="match status" value="1"/>
</dbReference>
<dbReference type="Gene3D" id="1.20.1560.10">
    <property type="entry name" value="ABC transporter type 1, transmembrane domain"/>
    <property type="match status" value="1"/>
</dbReference>